<evidence type="ECO:0008006" key="3">
    <source>
        <dbReference type="Google" id="ProtNLM"/>
    </source>
</evidence>
<dbReference type="EMBL" id="CATQJL010000112">
    <property type="protein sequence ID" value="CAJ0594756.1"/>
    <property type="molecule type" value="Genomic_DNA"/>
</dbReference>
<evidence type="ECO:0000313" key="2">
    <source>
        <dbReference type="Proteomes" id="UP001176961"/>
    </source>
</evidence>
<keyword evidence="2" id="KW-1185">Reference proteome</keyword>
<protein>
    <recommendedName>
        <fullName evidence="3">Peptidase M12A domain-containing protein</fullName>
    </recommendedName>
</protein>
<sequence>MNRFYGCFDKCASISMAAECKYGGYPNPRNCSKCICPHGFGGAVCTERPNTCGATVKALSEKQSIEDTLGDINDATSRDEFDMCYYWIENPQEKTVELTITDLSIKYEKSGFTMVTSDAGCSVGGVEIKAQKDYMNSGYRFCNMQNKGKIIYSSNRVIPVILYSRVGATVLQLDYRTSM</sequence>
<dbReference type="AlphaFoldDB" id="A0AA36M1P1"/>
<organism evidence="1 2">
    <name type="scientific">Cylicocyclus nassatus</name>
    <name type="common">Nematode worm</name>
    <dbReference type="NCBI Taxonomy" id="53992"/>
    <lineage>
        <taxon>Eukaryota</taxon>
        <taxon>Metazoa</taxon>
        <taxon>Ecdysozoa</taxon>
        <taxon>Nematoda</taxon>
        <taxon>Chromadorea</taxon>
        <taxon>Rhabditida</taxon>
        <taxon>Rhabditina</taxon>
        <taxon>Rhabditomorpha</taxon>
        <taxon>Strongyloidea</taxon>
        <taxon>Strongylidae</taxon>
        <taxon>Cylicocyclus</taxon>
    </lineage>
</organism>
<proteinExistence type="predicted"/>
<dbReference type="SUPFAM" id="SSF49854">
    <property type="entry name" value="Spermadhesin, CUB domain"/>
    <property type="match status" value="1"/>
</dbReference>
<evidence type="ECO:0000313" key="1">
    <source>
        <dbReference type="EMBL" id="CAJ0594756.1"/>
    </source>
</evidence>
<gene>
    <name evidence="1" type="ORF">CYNAS_LOCUS6739</name>
</gene>
<dbReference type="Gene3D" id="2.60.120.290">
    <property type="entry name" value="Spermadhesin, CUB domain"/>
    <property type="match status" value="1"/>
</dbReference>
<comment type="caution">
    <text evidence="1">The sequence shown here is derived from an EMBL/GenBank/DDBJ whole genome shotgun (WGS) entry which is preliminary data.</text>
</comment>
<name>A0AA36M1P1_CYLNA</name>
<dbReference type="Proteomes" id="UP001176961">
    <property type="component" value="Unassembled WGS sequence"/>
</dbReference>
<reference evidence="1" key="1">
    <citation type="submission" date="2023-07" db="EMBL/GenBank/DDBJ databases">
        <authorList>
            <consortium name="CYATHOMIX"/>
        </authorList>
    </citation>
    <scope>NUCLEOTIDE SEQUENCE</scope>
    <source>
        <strain evidence="1">N/A</strain>
    </source>
</reference>
<accession>A0AA36M1P1</accession>
<dbReference type="InterPro" id="IPR035914">
    <property type="entry name" value="Sperma_CUB_dom_sf"/>
</dbReference>